<protein>
    <submittedName>
        <fullName evidence="2">Phage antirepressor protein</fullName>
    </submittedName>
</protein>
<organism evidence="2">
    <name type="scientific">hydrocarbon metagenome</name>
    <dbReference type="NCBI Taxonomy" id="938273"/>
    <lineage>
        <taxon>unclassified sequences</taxon>
        <taxon>metagenomes</taxon>
        <taxon>ecological metagenomes</taxon>
    </lineage>
</organism>
<sequence length="269" mass="30805">MANEKKMAEGLWESIFNFADTANKLHEKGYSVELIAELMQSNLEQTKQRIKLAQAFPPEKRIKNVPITIYQAAVDFPDPQKMIKEAWEKKWTVSDIQYQLAKWKGERNQIKLRKTPIEEALGVDDEGMTTAKKLYAFLELRPGDYSRWVKKNIEKNIYAEAGNDYIIFRMDAENPLSGRPTRDYRLTARFAKKLAMASQSAKGEEARNYFISIEEAVFAKAKDIPVSFNGMSLEEQANEILKVLEQGDSLPSAYKQSLAKNAAKLKRVK</sequence>
<reference evidence="2" key="1">
    <citation type="journal article" date="2015" name="Proc. Natl. Acad. Sci. U.S.A.">
        <title>Networks of energetic and metabolic interactions define dynamics in microbial communities.</title>
        <authorList>
            <person name="Embree M."/>
            <person name="Liu J.K."/>
            <person name="Al-Bassam M.M."/>
            <person name="Zengler K."/>
        </authorList>
    </citation>
    <scope>NUCLEOTIDE SEQUENCE</scope>
</reference>
<accession>A0A0W8E2C4</accession>
<feature type="domain" description="AntA/AntB antirepressor" evidence="1">
    <location>
        <begin position="131"/>
        <end position="199"/>
    </location>
</feature>
<name>A0A0W8E2C4_9ZZZZ</name>
<proteinExistence type="predicted"/>
<dbReference type="InterPro" id="IPR013557">
    <property type="entry name" value="AntA/B_antirep"/>
</dbReference>
<dbReference type="AlphaFoldDB" id="A0A0W8E2C4"/>
<evidence type="ECO:0000259" key="1">
    <source>
        <dbReference type="Pfam" id="PF08346"/>
    </source>
</evidence>
<dbReference type="Pfam" id="PF08346">
    <property type="entry name" value="AntA"/>
    <property type="match status" value="1"/>
</dbReference>
<dbReference type="EMBL" id="LNQE01001916">
    <property type="protein sequence ID" value="KUG02593.1"/>
    <property type="molecule type" value="Genomic_DNA"/>
</dbReference>
<evidence type="ECO:0000313" key="2">
    <source>
        <dbReference type="EMBL" id="KUG02593.1"/>
    </source>
</evidence>
<gene>
    <name evidence="2" type="ORF">ASZ90_019961</name>
</gene>
<comment type="caution">
    <text evidence="2">The sequence shown here is derived from an EMBL/GenBank/DDBJ whole genome shotgun (WGS) entry which is preliminary data.</text>
</comment>